<dbReference type="SMART" id="SM00032">
    <property type="entry name" value="CCP"/>
    <property type="match status" value="1"/>
</dbReference>
<feature type="domain" description="Sushi" evidence="8">
    <location>
        <begin position="120"/>
        <end position="179"/>
    </location>
</feature>
<gene>
    <name evidence="9" type="ORF">BRAFLDRAFT_199472</name>
</gene>
<dbReference type="eggNOG" id="KOG4297">
    <property type="taxonomic scope" value="Eukaryota"/>
</dbReference>
<evidence type="ECO:0008006" key="10">
    <source>
        <dbReference type="Google" id="ProtNLM"/>
    </source>
</evidence>
<dbReference type="PROSITE" id="PS01180">
    <property type="entry name" value="CUB"/>
    <property type="match status" value="1"/>
</dbReference>
<sequence>CLGDCDEYITGQSSGYVTSPNYPGLYDNNLDCMWTIEVNIGQGVRIAPQAFALEENYDWLSIWEGESDDPTLLGGWYTGRLIDVELLTTSNMAYIVLSTDESVPEIGFEIYFEAFDLAGASCPDPGVPNNGYRTGDSFAVGSVVSFGCNDGYTLLGPESLTCMSSTVVGWNSYAPNCKGRSCYDKPFTCFC</sequence>
<feature type="disulfide bond" evidence="5">
    <location>
        <begin position="5"/>
        <end position="32"/>
    </location>
</feature>
<dbReference type="InterPro" id="IPR000436">
    <property type="entry name" value="Sushi_SCR_CCP_dom"/>
</dbReference>
<dbReference type="PROSITE" id="PS50923">
    <property type="entry name" value="SUSHI"/>
    <property type="match status" value="1"/>
</dbReference>
<dbReference type="CDD" id="cd00041">
    <property type="entry name" value="CUB"/>
    <property type="match status" value="1"/>
</dbReference>
<dbReference type="InterPro" id="IPR035914">
    <property type="entry name" value="Sperma_CUB_dom_sf"/>
</dbReference>
<keyword evidence="1 6" id="KW-0768">Sushi</keyword>
<dbReference type="Gene3D" id="2.60.120.290">
    <property type="entry name" value="Spermadhesin, CUB domain"/>
    <property type="match status" value="1"/>
</dbReference>
<evidence type="ECO:0000256" key="4">
    <source>
        <dbReference type="ARBA" id="ARBA00023157"/>
    </source>
</evidence>
<keyword evidence="3" id="KW-0677">Repeat</keyword>
<dbReference type="Pfam" id="PF00431">
    <property type="entry name" value="CUB"/>
    <property type="match status" value="1"/>
</dbReference>
<dbReference type="PANTHER" id="PTHR45656:SF4">
    <property type="entry name" value="PROTEIN CBR-CLEC-78"/>
    <property type="match status" value="1"/>
</dbReference>
<protein>
    <recommendedName>
        <fullName evidence="10">CUB domain-containing protein</fullName>
    </recommendedName>
</protein>
<dbReference type="Gene3D" id="2.10.70.10">
    <property type="entry name" value="Complement Module, domain 1"/>
    <property type="match status" value="1"/>
</dbReference>
<dbReference type="SUPFAM" id="SSF49854">
    <property type="entry name" value="Spermadhesin, CUB domain"/>
    <property type="match status" value="1"/>
</dbReference>
<dbReference type="SUPFAM" id="SSF57535">
    <property type="entry name" value="Complement control module/SCR domain"/>
    <property type="match status" value="1"/>
</dbReference>
<dbReference type="InterPro" id="IPR051277">
    <property type="entry name" value="SEZ6_CSMD_C4BPB_Regulators"/>
</dbReference>
<dbReference type="FunFam" id="2.10.70.10:FF:000002">
    <property type="entry name" value="CUB and Sushi multiple domains 3"/>
    <property type="match status" value="1"/>
</dbReference>
<reference evidence="9" key="1">
    <citation type="journal article" date="2008" name="Nature">
        <title>The amphioxus genome and the evolution of the chordate karyotype.</title>
        <authorList>
            <consortium name="US DOE Joint Genome Institute (JGI-PGF)"/>
            <person name="Putnam N.H."/>
            <person name="Butts T."/>
            <person name="Ferrier D.E.K."/>
            <person name="Furlong R.F."/>
            <person name="Hellsten U."/>
            <person name="Kawashima T."/>
            <person name="Robinson-Rechavi M."/>
            <person name="Shoguchi E."/>
            <person name="Terry A."/>
            <person name="Yu J.-K."/>
            <person name="Benito-Gutierrez E.L."/>
            <person name="Dubchak I."/>
            <person name="Garcia-Fernandez J."/>
            <person name="Gibson-Brown J.J."/>
            <person name="Grigoriev I.V."/>
            <person name="Horton A.C."/>
            <person name="de Jong P.J."/>
            <person name="Jurka J."/>
            <person name="Kapitonov V.V."/>
            <person name="Kohara Y."/>
            <person name="Kuroki Y."/>
            <person name="Lindquist E."/>
            <person name="Lucas S."/>
            <person name="Osoegawa K."/>
            <person name="Pennacchio L.A."/>
            <person name="Salamov A.A."/>
            <person name="Satou Y."/>
            <person name="Sauka-Spengler T."/>
            <person name="Schmutz J."/>
            <person name="Shin-I T."/>
            <person name="Toyoda A."/>
            <person name="Bronner-Fraser M."/>
            <person name="Fujiyama A."/>
            <person name="Holland L.Z."/>
            <person name="Holland P.W.H."/>
            <person name="Satoh N."/>
            <person name="Rokhsar D.S."/>
        </authorList>
    </citation>
    <scope>NUCLEOTIDE SEQUENCE [LARGE SCALE GENOMIC DNA]</scope>
    <source>
        <strain evidence="9">S238N-H82</strain>
        <tissue evidence="9">Testes</tissue>
    </source>
</reference>
<feature type="non-terminal residue" evidence="9">
    <location>
        <position position="1"/>
    </location>
</feature>
<dbReference type="EMBL" id="GG666489">
    <property type="protein sequence ID" value="EEN63865.1"/>
    <property type="molecule type" value="Genomic_DNA"/>
</dbReference>
<dbReference type="SMART" id="SM00042">
    <property type="entry name" value="CUB"/>
    <property type="match status" value="1"/>
</dbReference>
<dbReference type="InterPro" id="IPR035976">
    <property type="entry name" value="Sushi/SCR/CCP_sf"/>
</dbReference>
<name>C3Y7N7_BRAFL</name>
<dbReference type="InterPro" id="IPR000859">
    <property type="entry name" value="CUB_dom"/>
</dbReference>
<evidence type="ECO:0000313" key="9">
    <source>
        <dbReference type="EMBL" id="EEN63865.1"/>
    </source>
</evidence>
<keyword evidence="4 5" id="KW-1015">Disulfide bond</keyword>
<organism>
    <name type="scientific">Branchiostoma floridae</name>
    <name type="common">Florida lancelet</name>
    <name type="synonym">Amphioxus</name>
    <dbReference type="NCBI Taxonomy" id="7739"/>
    <lineage>
        <taxon>Eukaryota</taxon>
        <taxon>Metazoa</taxon>
        <taxon>Chordata</taxon>
        <taxon>Cephalochordata</taxon>
        <taxon>Leptocardii</taxon>
        <taxon>Amphioxiformes</taxon>
        <taxon>Branchiostomatidae</taxon>
        <taxon>Branchiostoma</taxon>
    </lineage>
</organism>
<dbReference type="CDD" id="cd00033">
    <property type="entry name" value="CCP"/>
    <property type="match status" value="1"/>
</dbReference>
<feature type="domain" description="CUB" evidence="7">
    <location>
        <begin position="5"/>
        <end position="115"/>
    </location>
</feature>
<evidence type="ECO:0000256" key="5">
    <source>
        <dbReference type="PROSITE-ProRule" id="PRU00059"/>
    </source>
</evidence>
<evidence type="ECO:0000259" key="8">
    <source>
        <dbReference type="PROSITE" id="PS50923"/>
    </source>
</evidence>
<proteinExistence type="predicted"/>
<dbReference type="Pfam" id="PF00084">
    <property type="entry name" value="Sushi"/>
    <property type="match status" value="1"/>
</dbReference>
<keyword evidence="2" id="KW-0732">Signal</keyword>
<accession>C3Y7N7</accession>
<evidence type="ECO:0000256" key="3">
    <source>
        <dbReference type="ARBA" id="ARBA00022737"/>
    </source>
</evidence>
<evidence type="ECO:0000256" key="2">
    <source>
        <dbReference type="ARBA" id="ARBA00022729"/>
    </source>
</evidence>
<evidence type="ECO:0000256" key="1">
    <source>
        <dbReference type="ARBA" id="ARBA00022659"/>
    </source>
</evidence>
<dbReference type="InParanoid" id="C3Y7N7"/>
<comment type="caution">
    <text evidence="6">Lacks conserved residue(s) required for the propagation of feature annotation.</text>
</comment>
<dbReference type="AlphaFoldDB" id="C3Y7N7"/>
<evidence type="ECO:0000256" key="6">
    <source>
        <dbReference type="PROSITE-ProRule" id="PRU00302"/>
    </source>
</evidence>
<dbReference type="PANTHER" id="PTHR45656">
    <property type="entry name" value="PROTEIN CBR-CLEC-78"/>
    <property type="match status" value="1"/>
</dbReference>
<evidence type="ECO:0000259" key="7">
    <source>
        <dbReference type="PROSITE" id="PS01180"/>
    </source>
</evidence>